<dbReference type="PROSITE" id="PS50893">
    <property type="entry name" value="ABC_TRANSPORTER_2"/>
    <property type="match status" value="2"/>
</dbReference>
<reference evidence="15 16" key="1">
    <citation type="submission" date="2019-02" db="EMBL/GenBank/DDBJ databases">
        <title>Genome analysis provides insights into bioremediation potentialities and Haloocin production by Natrinema altunense strain 4.1R isolated from Chott Douz in Tunisian desert.</title>
        <authorList>
            <person name="Najjari A."/>
            <person name="Youssef N."/>
            <person name="Ben Dhia O."/>
            <person name="Ferjani R."/>
            <person name="El Hidri D."/>
            <person name="Ouzari H.I."/>
            <person name="Cherif A."/>
        </authorList>
    </citation>
    <scope>NUCLEOTIDE SEQUENCE [LARGE SCALE GENOMIC DNA]</scope>
    <source>
        <strain evidence="15 16">4.1R</strain>
    </source>
</reference>
<dbReference type="EMBL" id="SHMR01000007">
    <property type="protein sequence ID" value="RZH66786.1"/>
    <property type="molecule type" value="Genomic_DNA"/>
</dbReference>
<feature type="compositionally biased region" description="Basic and acidic residues" evidence="13">
    <location>
        <begin position="974"/>
        <end position="987"/>
    </location>
</feature>
<dbReference type="NCBIfam" id="TIGR01727">
    <property type="entry name" value="oligo_HPY"/>
    <property type="match status" value="2"/>
</dbReference>
<evidence type="ECO:0000256" key="6">
    <source>
        <dbReference type="ARBA" id="ARBA00022967"/>
    </source>
</evidence>
<evidence type="ECO:0000256" key="2">
    <source>
        <dbReference type="ARBA" id="ARBA00022448"/>
    </source>
</evidence>
<evidence type="ECO:0000256" key="4">
    <source>
        <dbReference type="ARBA" id="ARBA00022741"/>
    </source>
</evidence>
<dbReference type="PANTHER" id="PTHR43297">
    <property type="entry name" value="OLIGOPEPTIDE TRANSPORT ATP-BINDING PROTEIN APPD"/>
    <property type="match status" value="1"/>
</dbReference>
<dbReference type="Pfam" id="PF00005">
    <property type="entry name" value="ABC_tran"/>
    <property type="match status" value="3"/>
</dbReference>
<dbReference type="Gene3D" id="3.40.50.300">
    <property type="entry name" value="P-loop containing nucleotide triphosphate hydrolases"/>
    <property type="match status" value="3"/>
</dbReference>
<dbReference type="GO" id="GO:0016887">
    <property type="term" value="F:ATP hydrolysis activity"/>
    <property type="evidence" value="ECO:0007669"/>
    <property type="project" value="InterPro"/>
</dbReference>
<evidence type="ECO:0000256" key="13">
    <source>
        <dbReference type="SAM" id="MobiDB-lite"/>
    </source>
</evidence>
<dbReference type="PANTHER" id="PTHR43297:SF13">
    <property type="entry name" value="NICKEL ABC TRANSPORTER, ATP-BINDING PROTEIN"/>
    <property type="match status" value="1"/>
</dbReference>
<evidence type="ECO:0000256" key="7">
    <source>
        <dbReference type="ARBA" id="ARBA00023065"/>
    </source>
</evidence>
<accession>A0A482XZ49</accession>
<dbReference type="InterPro" id="IPR013563">
    <property type="entry name" value="Oligopep_ABC_C"/>
</dbReference>
<feature type="region of interest" description="Disordered" evidence="13">
    <location>
        <begin position="974"/>
        <end position="996"/>
    </location>
</feature>
<dbReference type="GO" id="GO:0015833">
    <property type="term" value="P:peptide transport"/>
    <property type="evidence" value="ECO:0007669"/>
    <property type="project" value="InterPro"/>
</dbReference>
<dbReference type="OrthoDB" id="18209at2157"/>
<dbReference type="InterPro" id="IPR027417">
    <property type="entry name" value="P-loop_NTPase"/>
</dbReference>
<feature type="domain" description="ABC transporter" evidence="14">
    <location>
        <begin position="490"/>
        <end position="830"/>
    </location>
</feature>
<dbReference type="SUPFAM" id="SSF52540">
    <property type="entry name" value="P-loop containing nucleoside triphosphate hydrolases"/>
    <property type="match status" value="3"/>
</dbReference>
<keyword evidence="7" id="KW-0406">Ion transport</keyword>
<comment type="catalytic activity">
    <reaction evidence="12">
        <text>Ni(2+)(out) + ATP + H2O = Ni(2+)(in) + ADP + phosphate + H(+)</text>
        <dbReference type="Rhea" id="RHEA:15557"/>
        <dbReference type="ChEBI" id="CHEBI:15377"/>
        <dbReference type="ChEBI" id="CHEBI:15378"/>
        <dbReference type="ChEBI" id="CHEBI:30616"/>
        <dbReference type="ChEBI" id="CHEBI:43474"/>
        <dbReference type="ChEBI" id="CHEBI:49786"/>
        <dbReference type="ChEBI" id="CHEBI:456216"/>
        <dbReference type="EC" id="7.2.2.11"/>
    </reaction>
    <physiologicalReaction direction="left-to-right" evidence="12">
        <dbReference type="Rhea" id="RHEA:15558"/>
    </physiologicalReaction>
</comment>
<gene>
    <name evidence="15" type="ORF">ELS17_13455</name>
</gene>
<proteinExistence type="predicted"/>
<dbReference type="GO" id="GO:0015413">
    <property type="term" value="F:ABC-type nickel transporter activity"/>
    <property type="evidence" value="ECO:0007669"/>
    <property type="project" value="UniProtKB-EC"/>
</dbReference>
<dbReference type="SMART" id="SM00382">
    <property type="entry name" value="AAA"/>
    <property type="match status" value="2"/>
</dbReference>
<keyword evidence="5 15" id="KW-0067">ATP-binding</keyword>
<dbReference type="Proteomes" id="UP000292704">
    <property type="component" value="Unassembled WGS sequence"/>
</dbReference>
<dbReference type="InterPro" id="IPR003439">
    <property type="entry name" value="ABC_transporter-like_ATP-bd"/>
</dbReference>
<evidence type="ECO:0000313" key="16">
    <source>
        <dbReference type="Proteomes" id="UP000292704"/>
    </source>
</evidence>
<keyword evidence="4" id="KW-0547">Nucleotide-binding</keyword>
<sequence length="996" mass="107711">MTDLLSLSGLRTQFDTKRGAVKAVNGIDLTIEEGETVGLVGESGSGKSVTALSAMDLVDDPGDVVAGRVTFRDATLAADIAAEFDDAVVPYPFELVDAVRTVVADLRVGDGSDSASSELRGMAADLSDHDDPAALAAALRDAADRLDDRATPSEVADALADAVDDADDGFVYLDEAARKQFDHGADVETITVEEGVVDLTDAPEEAMRKVRGSEMGMIFQDPMTSLNPAVTVGEQVAESLRLHQYGERKQDTWLNAVREILPKIGGKEHDEEVMADVVEILTEVGIPEATTRLEEYPHEFSGGMRQRVLIAIALACQPSLLIADEPTTALDVTIQAQILDLIDDLQAEFGMSVLMITHDLGVVAETCDRVAVMYAGEIVEEGPVEEIFNNPSHPYTYTLLESIPTEEKDRLTPIEGNVPDLIDMPEGCHFADRCPWAQPGCRNGDIPFLQHGPDDVDHRSKCVLEEFDESEYGTDGVTSTTDSDIGEPIVELREMRKYYQQEDGLLDRFVGEQPSVKAVDGVSLDVYEGETLGLVGESGCGKSTAGRAILHLNPPTDGTVVYAGEELGDLSKSELREKRKDMQMVFQDPMSSLDPRMTVGQTIMEPLKIHGLPETDPDVETRAAVSTTGISAAAVSVDVADNVDALLGSTDGETVVPVAVAVENGDVTVDVEGTLDVTTDVTREDGRITSVQVDVSAGDSKRTLRRRRVLELLEEVGLDTSQYGRYPHELSGGQRQRVGIARALAVDPDFIVADEPVSALDVSVQAQIINLMEDLQEEFGLTYLFIAHDLSVVRHISDRVAVMYLGEVVEIATTDELFANPKHPYTNALLSAIPEPDPLAETDDRTILSGDVPSPIDPPSGCHFRTRCPAIIPPEDLDIEQERYREVMFYRQRVESRDIDLEAAREEVIAEAETPRAVADGGSDLAAALDAQFFDGPLSGRAREAVDESYRHLDDGDWAAAEAVLADAFESVCERSDPSLGDGEHPAACHLSPDAE</sequence>
<dbReference type="EC" id="7.2.2.11" evidence="10"/>
<feature type="domain" description="ABC transporter" evidence="14">
    <location>
        <begin position="5"/>
        <end position="400"/>
    </location>
</feature>
<evidence type="ECO:0000256" key="12">
    <source>
        <dbReference type="ARBA" id="ARBA00048610"/>
    </source>
</evidence>
<evidence type="ECO:0000256" key="11">
    <source>
        <dbReference type="ARBA" id="ARBA00044143"/>
    </source>
</evidence>
<comment type="subcellular location">
    <subcellularLocation>
        <location evidence="1">Cell membrane</location>
        <topology evidence="1">Peripheral membrane protein</topology>
    </subcellularLocation>
</comment>
<evidence type="ECO:0000313" key="15">
    <source>
        <dbReference type="EMBL" id="RZH66786.1"/>
    </source>
</evidence>
<keyword evidence="2" id="KW-0813">Transport</keyword>
<organism evidence="15 16">
    <name type="scientific">Natrinema altunense</name>
    <dbReference type="NCBI Taxonomy" id="222984"/>
    <lineage>
        <taxon>Archaea</taxon>
        <taxon>Methanobacteriati</taxon>
        <taxon>Methanobacteriota</taxon>
        <taxon>Stenosarchaea group</taxon>
        <taxon>Halobacteria</taxon>
        <taxon>Halobacteriales</taxon>
        <taxon>Natrialbaceae</taxon>
        <taxon>Natrinema</taxon>
    </lineage>
</organism>
<dbReference type="AlphaFoldDB" id="A0A482XZ49"/>
<evidence type="ECO:0000256" key="5">
    <source>
        <dbReference type="ARBA" id="ARBA00022840"/>
    </source>
</evidence>
<protein>
    <recommendedName>
        <fullName evidence="11">Nickel import system ATP-binding protein NikD</fullName>
        <ecNumber evidence="10">7.2.2.11</ecNumber>
    </recommendedName>
</protein>
<dbReference type="InterPro" id="IPR017871">
    <property type="entry name" value="ABC_transporter-like_CS"/>
</dbReference>
<dbReference type="PROSITE" id="PS00211">
    <property type="entry name" value="ABC_TRANSPORTER_1"/>
    <property type="match status" value="2"/>
</dbReference>
<keyword evidence="3" id="KW-1003">Cell membrane</keyword>
<keyword evidence="8" id="KW-0472">Membrane</keyword>
<dbReference type="InterPro" id="IPR003593">
    <property type="entry name" value="AAA+_ATPase"/>
</dbReference>
<evidence type="ECO:0000256" key="3">
    <source>
        <dbReference type="ARBA" id="ARBA00022475"/>
    </source>
</evidence>
<dbReference type="InterPro" id="IPR050388">
    <property type="entry name" value="ABC_Ni/Peptide_Import"/>
</dbReference>
<evidence type="ECO:0000256" key="8">
    <source>
        <dbReference type="ARBA" id="ARBA00023136"/>
    </source>
</evidence>
<dbReference type="NCBIfam" id="NF007739">
    <property type="entry name" value="PRK10419.1"/>
    <property type="match status" value="5"/>
</dbReference>
<dbReference type="GO" id="GO:0005886">
    <property type="term" value="C:plasma membrane"/>
    <property type="evidence" value="ECO:0007669"/>
    <property type="project" value="UniProtKB-SubCell"/>
</dbReference>
<dbReference type="CDD" id="cd03257">
    <property type="entry name" value="ABC_NikE_OppD_transporters"/>
    <property type="match status" value="2"/>
</dbReference>
<dbReference type="STRING" id="222984.GCA_000731985_00046"/>
<comment type="subunit">
    <text evidence="9">The complex is composed of two ATP-binding proteins (NikD and NikE), two transmembrane proteins (NikB and NikC) and a solute-binding protein (NikA).</text>
</comment>
<dbReference type="GO" id="GO:0005524">
    <property type="term" value="F:ATP binding"/>
    <property type="evidence" value="ECO:0007669"/>
    <property type="project" value="UniProtKB-KW"/>
</dbReference>
<comment type="caution">
    <text evidence="15">The sequence shown here is derived from an EMBL/GenBank/DDBJ whole genome shotgun (WGS) entry which is preliminary data.</text>
</comment>
<evidence type="ECO:0000256" key="10">
    <source>
        <dbReference type="ARBA" id="ARBA00039098"/>
    </source>
</evidence>
<evidence type="ECO:0000256" key="1">
    <source>
        <dbReference type="ARBA" id="ARBA00004202"/>
    </source>
</evidence>
<keyword evidence="6" id="KW-1278">Translocase</keyword>
<dbReference type="RefSeq" id="WP_130171088.1">
    <property type="nucleotide sequence ID" value="NZ_SHMR01000007.1"/>
</dbReference>
<dbReference type="Pfam" id="PF08352">
    <property type="entry name" value="oligo_HPY"/>
    <property type="match status" value="2"/>
</dbReference>
<evidence type="ECO:0000256" key="9">
    <source>
        <dbReference type="ARBA" id="ARBA00038669"/>
    </source>
</evidence>
<name>A0A482XZ49_9EURY</name>
<evidence type="ECO:0000259" key="14">
    <source>
        <dbReference type="PROSITE" id="PS50893"/>
    </source>
</evidence>
<dbReference type="NCBIfam" id="NF008453">
    <property type="entry name" value="PRK11308.1"/>
    <property type="match status" value="4"/>
</dbReference>